<dbReference type="CDD" id="cd17511">
    <property type="entry name" value="YbjN_AmyR-like"/>
    <property type="match status" value="1"/>
</dbReference>
<dbReference type="Proteomes" id="UP000220246">
    <property type="component" value="Unassembled WGS sequence"/>
</dbReference>
<dbReference type="InterPro" id="IPR019660">
    <property type="entry name" value="Put_sensory_transdc_reg_YbjN"/>
</dbReference>
<dbReference type="STRING" id="1219032.GCA_001515545_00715"/>
<reference evidence="2" key="1">
    <citation type="submission" date="2017-09" db="EMBL/GenBank/DDBJ databases">
        <title>FDA dAtabase for Regulatory Grade micrObial Sequences (FDA-ARGOS): Supporting development and validation of Infectious Disease Dx tests.</title>
        <authorList>
            <person name="Minogue T."/>
            <person name="Wolcott M."/>
            <person name="Wasieloski L."/>
            <person name="Aguilar W."/>
            <person name="Moore D."/>
            <person name="Tallon L."/>
            <person name="Sadzewicz L."/>
            <person name="Ott S."/>
            <person name="Zhao X."/>
            <person name="Nagaraj S."/>
            <person name="Vavikolanu K."/>
            <person name="Aluvathingal J."/>
            <person name="Nadendla S."/>
            <person name="Sichtig H."/>
        </authorList>
    </citation>
    <scope>NUCLEOTIDE SEQUENCE [LARGE SCALE GENOMIC DNA]</scope>
    <source>
        <strain evidence="2">FDAARGOS_394</strain>
    </source>
</reference>
<dbReference type="EMBL" id="PDEA01000001">
    <property type="protein sequence ID" value="PEH90023.1"/>
    <property type="molecule type" value="Genomic_DNA"/>
</dbReference>
<sequence>MPRCKKSTDRFCNATIPFTDKEPTVSTNESTPATPLPTGELLFSMNADLVAEAIKASGCAVTAVHDNGLVRLHSASQGIGFQVMWGNALREGEYVDLTLSCPLRVQGGTLPEGLLGEWHRSKRFVRASQHGDFVVLEMDVLAAGGITPQHLAMMVQLWSQMMGQFFQHVRTYAAQAGAQQAAQSTQQEATAEA</sequence>
<comment type="caution">
    <text evidence="1">The sequence shown here is derived from an EMBL/GenBank/DDBJ whole genome shotgun (WGS) entry which is preliminary data.</text>
</comment>
<dbReference type="OrthoDB" id="8719709at2"/>
<dbReference type="AlphaFoldDB" id="A0A2A7UXP7"/>
<organism evidence="1 2">
    <name type="scientific">Comamonas terrigena</name>
    <dbReference type="NCBI Taxonomy" id="32013"/>
    <lineage>
        <taxon>Bacteria</taxon>
        <taxon>Pseudomonadati</taxon>
        <taxon>Pseudomonadota</taxon>
        <taxon>Betaproteobacteria</taxon>
        <taxon>Burkholderiales</taxon>
        <taxon>Comamonadaceae</taxon>
        <taxon>Comamonas</taxon>
    </lineage>
</organism>
<keyword evidence="2" id="KW-1185">Reference proteome</keyword>
<evidence type="ECO:0000313" key="2">
    <source>
        <dbReference type="Proteomes" id="UP000220246"/>
    </source>
</evidence>
<dbReference type="Pfam" id="PF10722">
    <property type="entry name" value="YbjN"/>
    <property type="match status" value="1"/>
</dbReference>
<proteinExistence type="predicted"/>
<accession>A0A2A7UXP7</accession>
<evidence type="ECO:0000313" key="1">
    <source>
        <dbReference type="EMBL" id="PEH90023.1"/>
    </source>
</evidence>
<name>A0A2A7UXP7_COMTR</name>
<protein>
    <submittedName>
        <fullName evidence="1">YbjN domain-containing protein</fullName>
    </submittedName>
</protein>
<gene>
    <name evidence="1" type="ORF">CRM82_16775</name>
</gene>